<dbReference type="OMA" id="VGEAPIC"/>
<sequence length="438" mass="47546">MLFFAIGTSLTHACAGNRDINSFAAKVVVWCRRARGGSSSSMFAQVLTRCLQTCASLRTVEKAALMELRKKTGYTFSNCKKALEANDNDLGKAEKWLAEEAKKQGWAKATKMQSRSTAQGLVAIHVDGPYAAMAEVNCETDFVARTPEFRQFAEQLVRSCFSHAKKLPTLETAIMKVRLGAPELARLRIRDGHTVEEAQALAVGKLGEKVAVRRALCLRGEAGTTVLAGYCHPQDSQASGKKYPCFGRYGAVVAFRELADSPVGEEEMEELGRNLCQQVVALNPKTVGLLDDYLSFEKRLEAQEQEEDEKLMKSEQEAEAKKAAEGASENAPTAAEDAAAAAEEEQEPPVEEEVEETRLLFQEYVVDPTIRVGHVVARSCIDIMDFERFACGSPTTRLPPSSPALKDDADVCPLSAFTLSATVTAATFADIGPACAAC</sequence>
<dbReference type="VEuPathDB" id="VectorBase:HLOH_056877"/>
<dbReference type="GO" id="GO:0005739">
    <property type="term" value="C:mitochondrion"/>
    <property type="evidence" value="ECO:0007669"/>
    <property type="project" value="UniProtKB-SubCell"/>
</dbReference>
<evidence type="ECO:0000256" key="5">
    <source>
        <dbReference type="RuleBase" id="RU000642"/>
    </source>
</evidence>
<comment type="similarity">
    <text evidence="1 4 5">Belongs to the EF-Ts family.</text>
</comment>
<feature type="compositionally biased region" description="Basic and acidic residues" evidence="6">
    <location>
        <begin position="310"/>
        <end position="324"/>
    </location>
</feature>
<reference evidence="8 9" key="1">
    <citation type="journal article" date="2020" name="Cell">
        <title>Large-Scale Comparative Analyses of Tick Genomes Elucidate Their Genetic Diversity and Vector Capacities.</title>
        <authorList>
            <consortium name="Tick Genome and Microbiome Consortium (TIGMIC)"/>
            <person name="Jia N."/>
            <person name="Wang J."/>
            <person name="Shi W."/>
            <person name="Du L."/>
            <person name="Sun Y."/>
            <person name="Zhan W."/>
            <person name="Jiang J.F."/>
            <person name="Wang Q."/>
            <person name="Zhang B."/>
            <person name="Ji P."/>
            <person name="Bell-Sakyi L."/>
            <person name="Cui X.M."/>
            <person name="Yuan T.T."/>
            <person name="Jiang B.G."/>
            <person name="Yang W.F."/>
            <person name="Lam T.T."/>
            <person name="Chang Q.C."/>
            <person name="Ding S.J."/>
            <person name="Wang X.J."/>
            <person name="Zhu J.G."/>
            <person name="Ruan X.D."/>
            <person name="Zhao L."/>
            <person name="Wei J.T."/>
            <person name="Ye R.Z."/>
            <person name="Que T.C."/>
            <person name="Du C.H."/>
            <person name="Zhou Y.H."/>
            <person name="Cheng J.X."/>
            <person name="Dai P.F."/>
            <person name="Guo W.B."/>
            <person name="Han X.H."/>
            <person name="Huang E.J."/>
            <person name="Li L.F."/>
            <person name="Wei W."/>
            <person name="Gao Y.C."/>
            <person name="Liu J.Z."/>
            <person name="Shao H.Z."/>
            <person name="Wang X."/>
            <person name="Wang C.C."/>
            <person name="Yang T.C."/>
            <person name="Huo Q.B."/>
            <person name="Li W."/>
            <person name="Chen H.Y."/>
            <person name="Chen S.E."/>
            <person name="Zhou L.G."/>
            <person name="Ni X.B."/>
            <person name="Tian J.H."/>
            <person name="Sheng Y."/>
            <person name="Liu T."/>
            <person name="Pan Y.S."/>
            <person name="Xia L.Y."/>
            <person name="Li J."/>
            <person name="Zhao F."/>
            <person name="Cao W.C."/>
        </authorList>
    </citation>
    <scope>NUCLEOTIDE SEQUENCE [LARGE SCALE GENOMIC DNA]</scope>
    <source>
        <strain evidence="8">HaeL-2018</strain>
    </source>
</reference>
<dbReference type="Gene3D" id="1.10.8.10">
    <property type="entry name" value="DNA helicase RuvA subunit, C-terminal domain"/>
    <property type="match status" value="1"/>
</dbReference>
<dbReference type="OrthoDB" id="277235at2759"/>
<dbReference type="Pfam" id="PF25025">
    <property type="entry name" value="EF-Ts_N"/>
    <property type="match status" value="1"/>
</dbReference>
<dbReference type="HAMAP" id="MF_00050">
    <property type="entry name" value="EF_Ts"/>
    <property type="match status" value="1"/>
</dbReference>
<dbReference type="InterPro" id="IPR036402">
    <property type="entry name" value="EF-Ts_dimer_sf"/>
</dbReference>
<dbReference type="AlphaFoldDB" id="A0A9J6H1L0"/>
<comment type="caution">
    <text evidence="8">The sequence shown here is derived from an EMBL/GenBank/DDBJ whole genome shotgun (WGS) entry which is preliminary data.</text>
</comment>
<evidence type="ECO:0000256" key="1">
    <source>
        <dbReference type="ARBA" id="ARBA00005532"/>
    </source>
</evidence>
<comment type="subcellular location">
    <subcellularLocation>
        <location evidence="4">Mitochondrion</location>
    </subcellularLocation>
</comment>
<feature type="compositionally biased region" description="Acidic residues" evidence="6">
    <location>
        <begin position="342"/>
        <end position="351"/>
    </location>
</feature>
<feature type="compositionally biased region" description="Low complexity" evidence="6">
    <location>
        <begin position="325"/>
        <end position="341"/>
    </location>
</feature>
<accession>A0A9J6H1L0</accession>
<organism evidence="8 9">
    <name type="scientific">Haemaphysalis longicornis</name>
    <name type="common">Bush tick</name>
    <dbReference type="NCBI Taxonomy" id="44386"/>
    <lineage>
        <taxon>Eukaryota</taxon>
        <taxon>Metazoa</taxon>
        <taxon>Ecdysozoa</taxon>
        <taxon>Arthropoda</taxon>
        <taxon>Chelicerata</taxon>
        <taxon>Arachnida</taxon>
        <taxon>Acari</taxon>
        <taxon>Parasitiformes</taxon>
        <taxon>Ixodida</taxon>
        <taxon>Ixodoidea</taxon>
        <taxon>Ixodidae</taxon>
        <taxon>Haemaphysalinae</taxon>
        <taxon>Haemaphysalis</taxon>
    </lineage>
</organism>
<evidence type="ECO:0000256" key="2">
    <source>
        <dbReference type="ARBA" id="ARBA00022768"/>
    </source>
</evidence>
<dbReference type="Gene3D" id="3.30.479.20">
    <property type="entry name" value="Elongation factor Ts, dimerisation domain"/>
    <property type="match status" value="2"/>
</dbReference>
<protein>
    <recommendedName>
        <fullName evidence="4">Elongation factor Ts, mitochondrial</fullName>
        <shortName evidence="4">EF-Ts</shortName>
        <shortName evidence="4">EF-TsMt</shortName>
    </recommendedName>
</protein>
<dbReference type="PANTHER" id="PTHR11741:SF0">
    <property type="entry name" value="ELONGATION FACTOR TS, MITOCHONDRIAL"/>
    <property type="match status" value="1"/>
</dbReference>
<keyword evidence="3 4" id="KW-0648">Protein biosynthesis</keyword>
<feature type="region of interest" description="Disordered" evidence="6">
    <location>
        <begin position="305"/>
        <end position="351"/>
    </location>
</feature>
<feature type="domain" description="Translation elongation factor EFTs/EF1B dimerisation" evidence="7">
    <location>
        <begin position="131"/>
        <end position="392"/>
    </location>
</feature>
<dbReference type="SUPFAM" id="SSF46934">
    <property type="entry name" value="UBA-like"/>
    <property type="match status" value="1"/>
</dbReference>
<name>A0A9J6H1L0_HAELO</name>
<dbReference type="InterPro" id="IPR018101">
    <property type="entry name" value="Transl_elong_Ts_CS"/>
</dbReference>
<dbReference type="SUPFAM" id="SSF54713">
    <property type="entry name" value="Elongation factor Ts (EF-Ts), dimerisation domain"/>
    <property type="match status" value="2"/>
</dbReference>
<keyword evidence="4" id="KW-0496">Mitochondrion</keyword>
<dbReference type="Proteomes" id="UP000821853">
    <property type="component" value="Chromosome 9"/>
</dbReference>
<comment type="function">
    <text evidence="4 5">Associates with the EF-Tu.GDP complex and induces the exchange of GDP to GTP. It remains bound to the aminoacyl-tRNA.EF-Tu.GTP complex up to the GTP hydrolysis stage on the ribosome.</text>
</comment>
<evidence type="ECO:0000259" key="7">
    <source>
        <dbReference type="Pfam" id="PF00889"/>
    </source>
</evidence>
<dbReference type="PANTHER" id="PTHR11741">
    <property type="entry name" value="ELONGATION FACTOR TS"/>
    <property type="match status" value="1"/>
</dbReference>
<dbReference type="InterPro" id="IPR001816">
    <property type="entry name" value="Transl_elong_EFTs/EF1B"/>
</dbReference>
<keyword evidence="2 4" id="KW-0251">Elongation factor</keyword>
<keyword evidence="9" id="KW-1185">Reference proteome</keyword>
<dbReference type="EMBL" id="JABSTR010000011">
    <property type="protein sequence ID" value="KAH9381610.1"/>
    <property type="molecule type" value="Genomic_DNA"/>
</dbReference>
<dbReference type="InterPro" id="IPR014039">
    <property type="entry name" value="Transl_elong_EFTs/EF1B_dimer"/>
</dbReference>
<dbReference type="GO" id="GO:0003746">
    <property type="term" value="F:translation elongation factor activity"/>
    <property type="evidence" value="ECO:0007669"/>
    <property type="project" value="UniProtKB-UniRule"/>
</dbReference>
<dbReference type="CDD" id="cd14275">
    <property type="entry name" value="UBA_EF-Ts"/>
    <property type="match status" value="1"/>
</dbReference>
<evidence type="ECO:0000256" key="6">
    <source>
        <dbReference type="SAM" id="MobiDB-lite"/>
    </source>
</evidence>
<evidence type="ECO:0000256" key="3">
    <source>
        <dbReference type="ARBA" id="ARBA00022917"/>
    </source>
</evidence>
<gene>
    <name evidence="8" type="ORF">HPB48_000641</name>
</gene>
<dbReference type="PROSITE" id="PS01127">
    <property type="entry name" value="EF_TS_2"/>
    <property type="match status" value="1"/>
</dbReference>
<dbReference type="Pfam" id="PF00889">
    <property type="entry name" value="EF_TS"/>
    <property type="match status" value="1"/>
</dbReference>
<dbReference type="NCBIfam" id="TIGR00116">
    <property type="entry name" value="tsf"/>
    <property type="match status" value="1"/>
</dbReference>
<evidence type="ECO:0000313" key="8">
    <source>
        <dbReference type="EMBL" id="KAH9381610.1"/>
    </source>
</evidence>
<dbReference type="GO" id="GO:0070125">
    <property type="term" value="P:mitochondrial translational elongation"/>
    <property type="evidence" value="ECO:0007669"/>
    <property type="project" value="TreeGrafter"/>
</dbReference>
<evidence type="ECO:0000256" key="4">
    <source>
        <dbReference type="HAMAP-Rule" id="MF_03135"/>
    </source>
</evidence>
<proteinExistence type="inferred from homology"/>
<dbReference type="InterPro" id="IPR009060">
    <property type="entry name" value="UBA-like_sf"/>
</dbReference>
<evidence type="ECO:0000313" key="9">
    <source>
        <dbReference type="Proteomes" id="UP000821853"/>
    </source>
</evidence>